<protein>
    <submittedName>
        <fullName evidence="8">Cytochrome b/b6 domain-containing protein</fullName>
    </submittedName>
</protein>
<sequence length="176" mass="20043">MLTPSQQTVKVWDPLIRTFHWSLATSFLLNYFLLEEGESAHEWVGYLTLALVAVRIVWGFIGPRNARFSDFWPTPTHIKHHLCELLRGDTPSPDRHNPIGGLMILVLLAGVVLTGLSGWLAMTDLFWGEDWIEDLHETSANLVMGLVGFHIVAVIWFSRRGPHNLIRIMLTGYRDT</sequence>
<gene>
    <name evidence="8" type="ORF">IOQ59_12980</name>
</gene>
<accession>A0A8J7FAU4</accession>
<dbReference type="GO" id="GO:0022904">
    <property type="term" value="P:respiratory electron transport chain"/>
    <property type="evidence" value="ECO:0007669"/>
    <property type="project" value="InterPro"/>
</dbReference>
<evidence type="ECO:0000313" key="9">
    <source>
        <dbReference type="Proteomes" id="UP000640333"/>
    </source>
</evidence>
<feature type="domain" description="Cytochrome b561 bacterial/Ni-hydrogenase" evidence="7">
    <location>
        <begin position="11"/>
        <end position="172"/>
    </location>
</feature>
<evidence type="ECO:0000256" key="5">
    <source>
        <dbReference type="ARBA" id="ARBA00023136"/>
    </source>
</evidence>
<feature type="transmembrane region" description="Helical" evidence="6">
    <location>
        <begin position="142"/>
        <end position="159"/>
    </location>
</feature>
<keyword evidence="2" id="KW-1003">Cell membrane</keyword>
<evidence type="ECO:0000256" key="6">
    <source>
        <dbReference type="SAM" id="Phobius"/>
    </source>
</evidence>
<evidence type="ECO:0000313" key="8">
    <source>
        <dbReference type="EMBL" id="MBE9398170.1"/>
    </source>
</evidence>
<evidence type="ECO:0000256" key="1">
    <source>
        <dbReference type="ARBA" id="ARBA00004651"/>
    </source>
</evidence>
<feature type="transmembrane region" description="Helical" evidence="6">
    <location>
        <begin position="43"/>
        <end position="61"/>
    </location>
</feature>
<dbReference type="Gene3D" id="1.20.950.20">
    <property type="entry name" value="Transmembrane di-heme cytochromes, Chain C"/>
    <property type="match status" value="1"/>
</dbReference>
<keyword evidence="3 6" id="KW-0812">Transmembrane</keyword>
<evidence type="ECO:0000256" key="3">
    <source>
        <dbReference type="ARBA" id="ARBA00022692"/>
    </source>
</evidence>
<reference evidence="8" key="1">
    <citation type="submission" date="2020-10" db="EMBL/GenBank/DDBJ databases">
        <title>Bacterium isolated from coastal waters sediment.</title>
        <authorList>
            <person name="Chen R.-J."/>
            <person name="Lu D.-C."/>
            <person name="Zhu K.-L."/>
            <person name="Du Z.-J."/>
        </authorList>
    </citation>
    <scope>NUCLEOTIDE SEQUENCE</scope>
    <source>
        <strain evidence="8">N1Y112</strain>
    </source>
</reference>
<dbReference type="Proteomes" id="UP000640333">
    <property type="component" value="Unassembled WGS sequence"/>
</dbReference>
<dbReference type="RefSeq" id="WP_193953799.1">
    <property type="nucleotide sequence ID" value="NZ_JADEYS010000012.1"/>
</dbReference>
<keyword evidence="4 6" id="KW-1133">Transmembrane helix</keyword>
<feature type="transmembrane region" description="Helical" evidence="6">
    <location>
        <begin position="102"/>
        <end position="122"/>
    </location>
</feature>
<dbReference type="SUPFAM" id="SSF81342">
    <property type="entry name" value="Transmembrane di-heme cytochromes"/>
    <property type="match status" value="1"/>
</dbReference>
<dbReference type="PANTHER" id="PTHR30485:SF2">
    <property type="entry name" value="BLL0597 PROTEIN"/>
    <property type="match status" value="1"/>
</dbReference>
<dbReference type="AlphaFoldDB" id="A0A8J7FAU4"/>
<organism evidence="8 9">
    <name type="scientific">Pontibacterium sinense</name>
    <dbReference type="NCBI Taxonomy" id="2781979"/>
    <lineage>
        <taxon>Bacteria</taxon>
        <taxon>Pseudomonadati</taxon>
        <taxon>Pseudomonadota</taxon>
        <taxon>Gammaproteobacteria</taxon>
        <taxon>Oceanospirillales</taxon>
        <taxon>Oceanospirillaceae</taxon>
        <taxon>Pontibacterium</taxon>
    </lineage>
</organism>
<evidence type="ECO:0000256" key="4">
    <source>
        <dbReference type="ARBA" id="ARBA00022989"/>
    </source>
</evidence>
<name>A0A8J7FAU4_9GAMM</name>
<dbReference type="Pfam" id="PF01292">
    <property type="entry name" value="Ni_hydr_CYTB"/>
    <property type="match status" value="1"/>
</dbReference>
<dbReference type="EMBL" id="JADEYS010000012">
    <property type="protein sequence ID" value="MBE9398170.1"/>
    <property type="molecule type" value="Genomic_DNA"/>
</dbReference>
<dbReference type="GO" id="GO:0009055">
    <property type="term" value="F:electron transfer activity"/>
    <property type="evidence" value="ECO:0007669"/>
    <property type="project" value="InterPro"/>
</dbReference>
<dbReference type="GO" id="GO:0005886">
    <property type="term" value="C:plasma membrane"/>
    <property type="evidence" value="ECO:0007669"/>
    <property type="project" value="UniProtKB-SubCell"/>
</dbReference>
<comment type="subcellular location">
    <subcellularLocation>
        <location evidence="1">Cell membrane</location>
        <topology evidence="1">Multi-pass membrane protein</topology>
    </subcellularLocation>
</comment>
<dbReference type="InterPro" id="IPR051542">
    <property type="entry name" value="Hydrogenase_cytochrome"/>
</dbReference>
<keyword evidence="5 6" id="KW-0472">Membrane</keyword>
<evidence type="ECO:0000256" key="2">
    <source>
        <dbReference type="ARBA" id="ARBA00022475"/>
    </source>
</evidence>
<proteinExistence type="predicted"/>
<dbReference type="InterPro" id="IPR016174">
    <property type="entry name" value="Di-haem_cyt_TM"/>
</dbReference>
<comment type="caution">
    <text evidence="8">The sequence shown here is derived from an EMBL/GenBank/DDBJ whole genome shotgun (WGS) entry which is preliminary data.</text>
</comment>
<evidence type="ECO:0000259" key="7">
    <source>
        <dbReference type="Pfam" id="PF01292"/>
    </source>
</evidence>
<dbReference type="PANTHER" id="PTHR30485">
    <property type="entry name" value="NI/FE-HYDROGENASE 1 B-TYPE CYTOCHROME SUBUNIT"/>
    <property type="match status" value="1"/>
</dbReference>
<dbReference type="InterPro" id="IPR011577">
    <property type="entry name" value="Cyt_b561_bac/Ni-Hgenase"/>
</dbReference>
<dbReference type="GO" id="GO:0020037">
    <property type="term" value="F:heme binding"/>
    <property type="evidence" value="ECO:0007669"/>
    <property type="project" value="TreeGrafter"/>
</dbReference>
<keyword evidence="9" id="KW-1185">Reference proteome</keyword>